<dbReference type="InterPro" id="IPR050256">
    <property type="entry name" value="Glycosyltransferase_2"/>
</dbReference>
<evidence type="ECO:0000259" key="11">
    <source>
        <dbReference type="Pfam" id="PF00535"/>
    </source>
</evidence>
<evidence type="ECO:0000256" key="7">
    <source>
        <dbReference type="ARBA" id="ARBA00023136"/>
    </source>
</evidence>
<organism evidence="12 13">
    <name type="scientific">Micromonospora sonchi</name>
    <dbReference type="NCBI Taxonomy" id="1763543"/>
    <lineage>
        <taxon>Bacteria</taxon>
        <taxon>Bacillati</taxon>
        <taxon>Actinomycetota</taxon>
        <taxon>Actinomycetes</taxon>
        <taxon>Micromonosporales</taxon>
        <taxon>Micromonosporaceae</taxon>
        <taxon>Micromonospora</taxon>
    </lineage>
</organism>
<dbReference type="FunFam" id="3.90.550.10:FF:000079">
    <property type="entry name" value="Probable glycosyl transferase"/>
    <property type="match status" value="1"/>
</dbReference>
<evidence type="ECO:0000256" key="3">
    <source>
        <dbReference type="ARBA" id="ARBA00022676"/>
    </source>
</evidence>
<evidence type="ECO:0000313" key="13">
    <source>
        <dbReference type="Proteomes" id="UP000608890"/>
    </source>
</evidence>
<evidence type="ECO:0000256" key="1">
    <source>
        <dbReference type="ARBA" id="ARBA00004651"/>
    </source>
</evidence>
<comment type="similarity">
    <text evidence="8">Belongs to the glycosyltransferase 2 family. GtrB subfamily.</text>
</comment>
<dbReference type="PANTHER" id="PTHR48090:SF8">
    <property type="entry name" value="GLYCOSYLTRANSFERASE CSBB-RELATED"/>
    <property type="match status" value="1"/>
</dbReference>
<dbReference type="Gene3D" id="3.90.550.10">
    <property type="entry name" value="Spore Coat Polysaccharide Biosynthesis Protein SpsA, Chain A"/>
    <property type="match status" value="1"/>
</dbReference>
<accession>A0A917U5A6</accession>
<protein>
    <submittedName>
        <fullName evidence="12">Glycosyl transferase</fullName>
    </submittedName>
</protein>
<reference evidence="12" key="2">
    <citation type="submission" date="2020-09" db="EMBL/GenBank/DDBJ databases">
        <authorList>
            <person name="Sun Q."/>
            <person name="Zhou Y."/>
        </authorList>
    </citation>
    <scope>NUCLEOTIDE SEQUENCE</scope>
    <source>
        <strain evidence="12">CGMCC 4.7312</strain>
    </source>
</reference>
<dbReference type="CDD" id="cd04187">
    <property type="entry name" value="DPM1_like_bac"/>
    <property type="match status" value="1"/>
</dbReference>
<dbReference type="Pfam" id="PF00535">
    <property type="entry name" value="Glycos_transf_2"/>
    <property type="match status" value="1"/>
</dbReference>
<proteinExistence type="inferred from homology"/>
<dbReference type="InterPro" id="IPR029044">
    <property type="entry name" value="Nucleotide-diphossugar_trans"/>
</dbReference>
<dbReference type="GO" id="GO:0005886">
    <property type="term" value="C:plasma membrane"/>
    <property type="evidence" value="ECO:0007669"/>
    <property type="project" value="UniProtKB-SubCell"/>
</dbReference>
<evidence type="ECO:0000256" key="10">
    <source>
        <dbReference type="SAM" id="Phobius"/>
    </source>
</evidence>
<feature type="compositionally biased region" description="Basic and acidic residues" evidence="9">
    <location>
        <begin position="307"/>
        <end position="327"/>
    </location>
</feature>
<feature type="domain" description="Glycosyltransferase 2-like" evidence="11">
    <location>
        <begin position="8"/>
        <end position="171"/>
    </location>
</feature>
<dbReference type="PANTHER" id="PTHR48090">
    <property type="entry name" value="UNDECAPRENYL-PHOSPHATE 4-DEOXY-4-FORMAMIDO-L-ARABINOSE TRANSFERASE-RELATED"/>
    <property type="match status" value="1"/>
</dbReference>
<dbReference type="AlphaFoldDB" id="A0A917U5A6"/>
<dbReference type="EMBL" id="BMNB01000031">
    <property type="protein sequence ID" value="GGM59390.1"/>
    <property type="molecule type" value="Genomic_DNA"/>
</dbReference>
<keyword evidence="13" id="KW-1185">Reference proteome</keyword>
<comment type="subcellular location">
    <subcellularLocation>
        <location evidence="1">Cell membrane</location>
        <topology evidence="1">Multi-pass membrane protein</topology>
    </subcellularLocation>
</comment>
<gene>
    <name evidence="12" type="ORF">GCM10011608_50640</name>
</gene>
<keyword evidence="5 10" id="KW-0812">Transmembrane</keyword>
<evidence type="ECO:0000256" key="9">
    <source>
        <dbReference type="SAM" id="MobiDB-lite"/>
    </source>
</evidence>
<keyword evidence="6 10" id="KW-1133">Transmembrane helix</keyword>
<dbReference type="GO" id="GO:0016757">
    <property type="term" value="F:glycosyltransferase activity"/>
    <property type="evidence" value="ECO:0007669"/>
    <property type="project" value="UniProtKB-KW"/>
</dbReference>
<reference evidence="12" key="1">
    <citation type="journal article" date="2014" name="Int. J. Syst. Evol. Microbiol.">
        <title>Complete genome sequence of Corynebacterium casei LMG S-19264T (=DSM 44701T), isolated from a smear-ripened cheese.</title>
        <authorList>
            <consortium name="US DOE Joint Genome Institute (JGI-PGF)"/>
            <person name="Walter F."/>
            <person name="Albersmeier A."/>
            <person name="Kalinowski J."/>
            <person name="Ruckert C."/>
        </authorList>
    </citation>
    <scope>NUCLEOTIDE SEQUENCE</scope>
    <source>
        <strain evidence="12">CGMCC 4.7312</strain>
    </source>
</reference>
<evidence type="ECO:0000256" key="6">
    <source>
        <dbReference type="ARBA" id="ARBA00022989"/>
    </source>
</evidence>
<keyword evidence="3" id="KW-0328">Glycosyltransferase</keyword>
<dbReference type="SUPFAM" id="SSF53448">
    <property type="entry name" value="Nucleotide-diphospho-sugar transferases"/>
    <property type="match status" value="1"/>
</dbReference>
<evidence type="ECO:0000256" key="4">
    <source>
        <dbReference type="ARBA" id="ARBA00022679"/>
    </source>
</evidence>
<evidence type="ECO:0000313" key="12">
    <source>
        <dbReference type="EMBL" id="GGM59390.1"/>
    </source>
</evidence>
<evidence type="ECO:0000256" key="8">
    <source>
        <dbReference type="ARBA" id="ARBA00038152"/>
    </source>
</evidence>
<evidence type="ECO:0000256" key="5">
    <source>
        <dbReference type="ARBA" id="ARBA00022692"/>
    </source>
</evidence>
<feature type="transmembrane region" description="Helical" evidence="10">
    <location>
        <begin position="232"/>
        <end position="253"/>
    </location>
</feature>
<sequence>MEQTVRLSIVVPCYNEESSIGPLHAAVTAAAAALPDDEVEILFVDDGSTDGTLAALRGLAARDAAVRYVSFSRNFGKEAAMLAGLQRTNGDAVVLLDADLQHPPHLLPQMVALHKQGYDQVVACRDRQGEPALRRIPARLFYRTVNRWVDVQLHDGAGDFRLLSRAVVDALLSLPEYHRFSKGLFSWVGFSTVTLTFRHEARQAGTSTWSFGKLVNYALDGMLSFNNKPLRLAVYAGLLQTLLATGYAAWVIVNALVEGVDMPGYATLISAVIGMAGIQLMVLGVIGEYIGRIYYESKHRPHFLVRETDSRPTGRDQLTRPRARSDGDSPTAEVGTVA</sequence>
<name>A0A917U5A6_9ACTN</name>
<evidence type="ECO:0000256" key="2">
    <source>
        <dbReference type="ARBA" id="ARBA00022475"/>
    </source>
</evidence>
<keyword evidence="4 12" id="KW-0808">Transferase</keyword>
<keyword evidence="7 10" id="KW-0472">Membrane</keyword>
<dbReference type="Proteomes" id="UP000608890">
    <property type="component" value="Unassembled WGS sequence"/>
</dbReference>
<feature type="transmembrane region" description="Helical" evidence="10">
    <location>
        <begin position="265"/>
        <end position="290"/>
    </location>
</feature>
<dbReference type="InterPro" id="IPR001173">
    <property type="entry name" value="Glyco_trans_2-like"/>
</dbReference>
<comment type="caution">
    <text evidence="12">The sequence shown here is derived from an EMBL/GenBank/DDBJ whole genome shotgun (WGS) entry which is preliminary data.</text>
</comment>
<feature type="region of interest" description="Disordered" evidence="9">
    <location>
        <begin position="307"/>
        <end position="338"/>
    </location>
</feature>
<keyword evidence="2" id="KW-1003">Cell membrane</keyword>